<name>A0A839K3F3_9FIRM</name>
<keyword evidence="2" id="KW-1185">Reference proteome</keyword>
<evidence type="ECO:0000313" key="2">
    <source>
        <dbReference type="Proteomes" id="UP000574276"/>
    </source>
</evidence>
<gene>
    <name evidence="1" type="ORF">H0486_11705</name>
</gene>
<dbReference type="GO" id="GO:0016787">
    <property type="term" value="F:hydrolase activity"/>
    <property type="evidence" value="ECO:0007669"/>
    <property type="project" value="UniProtKB-KW"/>
</dbReference>
<protein>
    <submittedName>
        <fullName evidence="1">Glycosyl hydrolase family 53</fullName>
    </submittedName>
</protein>
<dbReference type="CDD" id="cd19608">
    <property type="entry name" value="GH113_mannanase-like"/>
    <property type="match status" value="1"/>
</dbReference>
<keyword evidence="1" id="KW-0378">Hydrolase</keyword>
<organism evidence="1 2">
    <name type="scientific">Variimorphobacter saccharofermentans</name>
    <dbReference type="NCBI Taxonomy" id="2755051"/>
    <lineage>
        <taxon>Bacteria</taxon>
        <taxon>Bacillati</taxon>
        <taxon>Bacillota</taxon>
        <taxon>Clostridia</taxon>
        <taxon>Lachnospirales</taxon>
        <taxon>Lachnospiraceae</taxon>
        <taxon>Variimorphobacter</taxon>
    </lineage>
</organism>
<dbReference type="SUPFAM" id="SSF51445">
    <property type="entry name" value="(Trans)glycosidases"/>
    <property type="match status" value="1"/>
</dbReference>
<accession>A0A839K3F3</accession>
<proteinExistence type="predicted"/>
<dbReference type="Proteomes" id="UP000574276">
    <property type="component" value="Unassembled WGS sequence"/>
</dbReference>
<evidence type="ECO:0000313" key="1">
    <source>
        <dbReference type="EMBL" id="MBB2183539.1"/>
    </source>
</evidence>
<reference evidence="1 2" key="1">
    <citation type="submission" date="2020-07" db="EMBL/GenBank/DDBJ databases">
        <title>Characterization and genome sequencing of isolate MD1, a novel member within the family Lachnospiraceae.</title>
        <authorList>
            <person name="Rettenmaier R."/>
            <person name="Di Bello L."/>
            <person name="Zinser C."/>
            <person name="Scheitz K."/>
            <person name="Liebl W."/>
            <person name="Zverlov V."/>
        </authorList>
    </citation>
    <scope>NUCLEOTIDE SEQUENCE [LARGE SCALE GENOMIC DNA]</scope>
    <source>
        <strain evidence="1 2">MD1</strain>
    </source>
</reference>
<dbReference type="EMBL" id="JACEGA010000001">
    <property type="protein sequence ID" value="MBB2183539.1"/>
    <property type="molecule type" value="Genomic_DNA"/>
</dbReference>
<comment type="caution">
    <text evidence="1">The sequence shown here is derived from an EMBL/GenBank/DDBJ whole genome shotgun (WGS) entry which is preliminary data.</text>
</comment>
<dbReference type="AlphaFoldDB" id="A0A839K3F3"/>
<dbReference type="InterPro" id="IPR055151">
    <property type="entry name" value="GH113"/>
</dbReference>
<dbReference type="Pfam" id="PF22612">
    <property type="entry name" value="GH113"/>
    <property type="match status" value="1"/>
</dbReference>
<sequence length="318" mass="37955">MNTELFVKGITYGWNSSRGDYKSEYGIDSMKTLKETNSDWIAISFSLIQDKFLSTKIYFDYEKSLTDSEIIYAIENAHKMGLKICLKPVVNPLDGVWRGFISFSEVYEYWCEWYQSYNSAMLHYAEIAEQYHCEMFCIGCEMAMTERRTEEWVHLIEQVRKVYKGRLTYNVNHDSYKSVKWWEYLDIISVSAYIEMKSTTDLDIMRDSWISYKEEMKKLYDTYHKPIIFMEIGCISGTGCSKEPWKYDLINTAPINEDEQALYYSAAFESLWNEDWFGGFFWWDWPIKLYPLEEAKNDISYSPYGKKAEKIIREWYSK</sequence>
<dbReference type="InterPro" id="IPR017853">
    <property type="entry name" value="GH"/>
</dbReference>
<dbReference type="Gene3D" id="3.20.20.80">
    <property type="entry name" value="Glycosidases"/>
    <property type="match status" value="1"/>
</dbReference>
<dbReference type="RefSeq" id="WP_228353175.1">
    <property type="nucleotide sequence ID" value="NZ_JACEGA010000001.1"/>
</dbReference>